<dbReference type="AlphaFoldDB" id="A0A7R9J2T8"/>
<accession>A0A7R9J2T8</accession>
<reference evidence="1" key="1">
    <citation type="submission" date="2020-11" db="EMBL/GenBank/DDBJ databases">
        <authorList>
            <person name="Tran Van P."/>
        </authorList>
    </citation>
    <scope>NUCLEOTIDE SEQUENCE</scope>
</reference>
<protein>
    <submittedName>
        <fullName evidence="1">(California timema) hypothetical protein</fullName>
    </submittedName>
</protein>
<proteinExistence type="predicted"/>
<gene>
    <name evidence="1" type="ORF">TCMB3V08_LOCUS4402</name>
</gene>
<sequence>MRLVISLEDDLTNRLAVSLQDYLTDTLADKLADISDRQGSSQSVITMGWLADSKAVSSGALKGRGRLDGASAAELRRRLCPPRPRPFHPHDIQPWRRLQTGADAESTVDNTHVKGISGTNKPQMRVIDNPWRFSSHHLPGVYYRVTCPDLETIERRSRQRLGGSSEVVSHM</sequence>
<organism evidence="1">
    <name type="scientific">Timema californicum</name>
    <name type="common">California timema</name>
    <name type="synonym">Walking stick</name>
    <dbReference type="NCBI Taxonomy" id="61474"/>
    <lineage>
        <taxon>Eukaryota</taxon>
        <taxon>Metazoa</taxon>
        <taxon>Ecdysozoa</taxon>
        <taxon>Arthropoda</taxon>
        <taxon>Hexapoda</taxon>
        <taxon>Insecta</taxon>
        <taxon>Pterygota</taxon>
        <taxon>Neoptera</taxon>
        <taxon>Polyneoptera</taxon>
        <taxon>Phasmatodea</taxon>
        <taxon>Timematodea</taxon>
        <taxon>Timematoidea</taxon>
        <taxon>Timematidae</taxon>
        <taxon>Timema</taxon>
    </lineage>
</organism>
<evidence type="ECO:0000313" key="1">
    <source>
        <dbReference type="EMBL" id="CAD7571738.1"/>
    </source>
</evidence>
<name>A0A7R9J2T8_TIMCA</name>
<dbReference type="EMBL" id="OE180676">
    <property type="protein sequence ID" value="CAD7571738.1"/>
    <property type="molecule type" value="Genomic_DNA"/>
</dbReference>